<dbReference type="CDD" id="cd14275">
    <property type="entry name" value="UBA_EF-Ts"/>
    <property type="match status" value="1"/>
</dbReference>
<dbReference type="STRING" id="722472.SAMN05444321_6621"/>
<evidence type="ECO:0000256" key="5">
    <source>
        <dbReference type="ARBA" id="ARBA00022917"/>
    </source>
</evidence>
<dbReference type="SUPFAM" id="SSF54713">
    <property type="entry name" value="Elongation factor Ts (EF-Ts), dimerisation domain"/>
    <property type="match status" value="2"/>
</dbReference>
<dbReference type="PANTHER" id="PTHR11741:SF0">
    <property type="entry name" value="ELONGATION FACTOR TS, MITOCHONDRIAL"/>
    <property type="match status" value="1"/>
</dbReference>
<evidence type="ECO:0000256" key="3">
    <source>
        <dbReference type="ARBA" id="ARBA00022490"/>
    </source>
</evidence>
<evidence type="ECO:0000256" key="6">
    <source>
        <dbReference type="HAMAP-Rule" id="MF_00050"/>
    </source>
</evidence>
<evidence type="ECO:0000313" key="8">
    <source>
        <dbReference type="EMBL" id="KRR23340.1"/>
    </source>
</evidence>
<dbReference type="RefSeq" id="WP_057859046.1">
    <property type="nucleotide sequence ID" value="NZ_LLYB01000068.1"/>
</dbReference>
<organism evidence="8 9">
    <name type="scientific">Bradyrhizobium lablabi</name>
    <dbReference type="NCBI Taxonomy" id="722472"/>
    <lineage>
        <taxon>Bacteria</taxon>
        <taxon>Pseudomonadati</taxon>
        <taxon>Pseudomonadota</taxon>
        <taxon>Alphaproteobacteria</taxon>
        <taxon>Hyphomicrobiales</taxon>
        <taxon>Nitrobacteraceae</taxon>
        <taxon>Bradyrhizobium</taxon>
    </lineage>
</organism>
<sequence length="316" mass="32948">MATITAAMVKELRESTGAGMMDCKAALTETSGDITAAQDWLRKKGLSKAAKKAGRVAAEGLIGAVTSGPKGVVVEVNSETDFVGRNEQFQGLVKMIAQVALHNGADVEKIKAAKVGDVTVETAISDAIATIGENMSLRRAASLEVGKGVVSSYVHGAVIDGAGKMGVLVALESTGKTDELATLGRQLAMHVAATNPQALDPSGLDPEIVKREKDVLADKYRQQGKPDNVIEKIVESGLKTYYKEVCLLEQAFIHDTGKSVAQAVKESEGKVGAPVKIAGFVRYALGEGIEKQESDFAAEVAAASGQKKPGDPEAVA</sequence>
<comment type="similarity">
    <text evidence="1 6">Belongs to the EF-Ts family.</text>
</comment>
<feature type="region of interest" description="Involved in Mg(2+) ion dislocation from EF-Tu" evidence="6">
    <location>
        <begin position="80"/>
        <end position="83"/>
    </location>
</feature>
<evidence type="ECO:0000256" key="2">
    <source>
        <dbReference type="ARBA" id="ARBA00016956"/>
    </source>
</evidence>
<keyword evidence="3 6" id="KW-0963">Cytoplasm</keyword>
<dbReference type="FunFam" id="1.10.286.20:FF:000001">
    <property type="entry name" value="Elongation factor Ts"/>
    <property type="match status" value="1"/>
</dbReference>
<evidence type="ECO:0000256" key="4">
    <source>
        <dbReference type="ARBA" id="ARBA00022768"/>
    </source>
</evidence>
<dbReference type="AlphaFoldDB" id="A0A0R3MUG4"/>
<feature type="domain" description="Translation elongation factor EFTs/EF1B dimerisation" evidence="7">
    <location>
        <begin position="71"/>
        <end position="287"/>
    </location>
</feature>
<accession>A0A0R3MUG4</accession>
<dbReference type="Pfam" id="PF00889">
    <property type="entry name" value="EF_TS"/>
    <property type="match status" value="1"/>
</dbReference>
<proteinExistence type="inferred from homology"/>
<dbReference type="OrthoDB" id="9808348at2"/>
<dbReference type="Proteomes" id="UP000051660">
    <property type="component" value="Unassembled WGS sequence"/>
</dbReference>
<comment type="caution">
    <text evidence="8">The sequence shown here is derived from an EMBL/GenBank/DDBJ whole genome shotgun (WGS) entry which is preliminary data.</text>
</comment>
<dbReference type="PANTHER" id="PTHR11741">
    <property type="entry name" value="ELONGATION FACTOR TS"/>
    <property type="match status" value="1"/>
</dbReference>
<keyword evidence="5 6" id="KW-0648">Protein biosynthesis</keyword>
<dbReference type="InterPro" id="IPR001816">
    <property type="entry name" value="Transl_elong_EFTs/EF1B"/>
</dbReference>
<dbReference type="FunFam" id="1.10.8.10:FF:000001">
    <property type="entry name" value="Elongation factor Ts"/>
    <property type="match status" value="1"/>
</dbReference>
<dbReference type="GO" id="GO:0005737">
    <property type="term" value="C:cytoplasm"/>
    <property type="evidence" value="ECO:0007669"/>
    <property type="project" value="UniProtKB-SubCell"/>
</dbReference>
<dbReference type="Gene3D" id="1.10.286.20">
    <property type="match status" value="1"/>
</dbReference>
<protein>
    <recommendedName>
        <fullName evidence="2 6">Elongation factor Ts</fullName>
        <shortName evidence="6">EF-Ts</shortName>
    </recommendedName>
</protein>
<dbReference type="InterPro" id="IPR036402">
    <property type="entry name" value="EF-Ts_dimer_sf"/>
</dbReference>
<keyword evidence="4 6" id="KW-0251">Elongation factor</keyword>
<evidence type="ECO:0000259" key="7">
    <source>
        <dbReference type="Pfam" id="PF00889"/>
    </source>
</evidence>
<comment type="subcellular location">
    <subcellularLocation>
        <location evidence="6">Cytoplasm</location>
    </subcellularLocation>
</comment>
<dbReference type="Gene3D" id="1.10.8.10">
    <property type="entry name" value="DNA helicase RuvA subunit, C-terminal domain"/>
    <property type="match status" value="1"/>
</dbReference>
<dbReference type="InterPro" id="IPR014039">
    <property type="entry name" value="Transl_elong_EFTs/EF1B_dimer"/>
</dbReference>
<gene>
    <name evidence="6" type="primary">tsf</name>
    <name evidence="8" type="ORF">CQ14_32500</name>
</gene>
<evidence type="ECO:0000256" key="1">
    <source>
        <dbReference type="ARBA" id="ARBA00005532"/>
    </source>
</evidence>
<dbReference type="Gene3D" id="3.30.479.20">
    <property type="entry name" value="Elongation factor Ts, dimerisation domain"/>
    <property type="match status" value="2"/>
</dbReference>
<dbReference type="SUPFAM" id="SSF46934">
    <property type="entry name" value="UBA-like"/>
    <property type="match status" value="1"/>
</dbReference>
<dbReference type="EMBL" id="LLYB01000068">
    <property type="protein sequence ID" value="KRR23340.1"/>
    <property type="molecule type" value="Genomic_DNA"/>
</dbReference>
<reference evidence="8 9" key="1">
    <citation type="submission" date="2014-03" db="EMBL/GenBank/DDBJ databases">
        <title>Bradyrhizobium valentinum sp. nov., isolated from effective nodules of Lupinus mariae-josephae, a lupine endemic of basic-lime soils in Eastern Spain.</title>
        <authorList>
            <person name="Duran D."/>
            <person name="Rey L."/>
            <person name="Navarro A."/>
            <person name="Busquets A."/>
            <person name="Imperial J."/>
            <person name="Ruiz-Argueso T."/>
        </authorList>
    </citation>
    <scope>NUCLEOTIDE SEQUENCE [LARGE SCALE GENOMIC DNA]</scope>
    <source>
        <strain evidence="8 9">CCBAU 23086</strain>
    </source>
</reference>
<dbReference type="HAMAP" id="MF_00050">
    <property type="entry name" value="EF_Ts"/>
    <property type="match status" value="1"/>
</dbReference>
<comment type="function">
    <text evidence="6">Associates with the EF-Tu.GDP complex and induces the exchange of GDP to GTP. It remains bound to the aminoacyl-tRNA.EF-Tu.GTP complex up to the GTP hydrolysis stage on the ribosome.</text>
</comment>
<name>A0A0R3MUG4_9BRAD</name>
<evidence type="ECO:0000313" key="9">
    <source>
        <dbReference type="Proteomes" id="UP000051660"/>
    </source>
</evidence>
<dbReference type="NCBIfam" id="TIGR00116">
    <property type="entry name" value="tsf"/>
    <property type="match status" value="1"/>
</dbReference>
<dbReference type="GO" id="GO:0003746">
    <property type="term" value="F:translation elongation factor activity"/>
    <property type="evidence" value="ECO:0007669"/>
    <property type="project" value="UniProtKB-UniRule"/>
</dbReference>
<dbReference type="InterPro" id="IPR009060">
    <property type="entry name" value="UBA-like_sf"/>
</dbReference>